<evidence type="ECO:0000256" key="1">
    <source>
        <dbReference type="SAM" id="SignalP"/>
    </source>
</evidence>
<feature type="signal peptide" evidence="1">
    <location>
        <begin position="1"/>
        <end position="29"/>
    </location>
</feature>
<reference evidence="4" key="1">
    <citation type="submission" date="2018-02" db="EMBL/GenBank/DDBJ databases">
        <authorList>
            <person name="Hausmann B."/>
        </authorList>
    </citation>
    <scope>NUCLEOTIDE SEQUENCE [LARGE SCALE GENOMIC DNA]</scope>
    <source>
        <strain evidence="4">Peat soil MAG SbA5</strain>
    </source>
</reference>
<keyword evidence="1" id="KW-0732">Signal</keyword>
<sequence>MTTKYSRRKVIKSAAATVALMGMSNVLEAQAPGEGTTRYNYAPKSRNTPLGKARGIHPGQVVWVHDPKAAHWSGNRKSVSDQWWMDSSTDQNRVDEMLSLALRKLTGAASDEMAWNLIFTYYNGQGRGLSVRSYQEGETVAIKVNLNNSKPVVPTNLVNVSPQVTLAMVHQLVERAHVRAKDILVYDAQRNIYPGLLDKIWTEYKEVRFVQKNTPDPEYQKHPAYGAVHNTEEANWVEGVNYSASHYDAARFIPQQVIDVTYLVNLALVKAHSYPFSRAEGGDEGQTGVTLTGKNHFGSIKGAPELHAILNTNQEGTPHAYSPIVDLSASPNLGAKTILYALDGLYCARRHMSYPLHFPNAPFHNPVEPYENPNWPSSILVSLDGVAIDSVGIDILYSQTKNNVDEYGHPRIMIRENADDYLMEEALADHPPSGTNYRQGGKAVTSLGVFEHWDNDESRKYSRNLDRKLATGIELTYIKRA</sequence>
<protein>
    <recommendedName>
        <fullName evidence="2">DUF362 domain-containing protein</fullName>
    </recommendedName>
</protein>
<name>A0A2N9LCR0_9BACT</name>
<proteinExistence type="predicted"/>
<dbReference type="PROSITE" id="PS51318">
    <property type="entry name" value="TAT"/>
    <property type="match status" value="1"/>
</dbReference>
<organism evidence="3 4">
    <name type="scientific">Candidatus Sulfuritelmatomonas gaucii</name>
    <dbReference type="NCBI Taxonomy" id="2043161"/>
    <lineage>
        <taxon>Bacteria</taxon>
        <taxon>Pseudomonadati</taxon>
        <taxon>Acidobacteriota</taxon>
        <taxon>Terriglobia</taxon>
        <taxon>Terriglobales</taxon>
        <taxon>Acidobacteriaceae</taxon>
        <taxon>Candidatus Sulfuritelmatomonas</taxon>
    </lineage>
</organism>
<evidence type="ECO:0000259" key="2">
    <source>
        <dbReference type="Pfam" id="PF04015"/>
    </source>
</evidence>
<gene>
    <name evidence="3" type="ORF">SBA5_30263</name>
</gene>
<dbReference type="EMBL" id="OKRB01000086">
    <property type="protein sequence ID" value="SPE21056.1"/>
    <property type="molecule type" value="Genomic_DNA"/>
</dbReference>
<evidence type="ECO:0000313" key="4">
    <source>
        <dbReference type="Proteomes" id="UP000239735"/>
    </source>
</evidence>
<dbReference type="Proteomes" id="UP000239735">
    <property type="component" value="Unassembled WGS sequence"/>
</dbReference>
<feature type="domain" description="DUF362" evidence="2">
    <location>
        <begin position="140"/>
        <end position="394"/>
    </location>
</feature>
<accession>A0A2N9LCR0</accession>
<feature type="chain" id="PRO_5014796181" description="DUF362 domain-containing protein" evidence="1">
    <location>
        <begin position="30"/>
        <end position="481"/>
    </location>
</feature>
<dbReference type="OrthoDB" id="1032779at2"/>
<evidence type="ECO:0000313" key="3">
    <source>
        <dbReference type="EMBL" id="SPE21056.1"/>
    </source>
</evidence>
<dbReference type="AlphaFoldDB" id="A0A2N9LCR0"/>
<dbReference type="InterPro" id="IPR007160">
    <property type="entry name" value="DUF362"/>
</dbReference>
<dbReference type="InterPro" id="IPR006311">
    <property type="entry name" value="TAT_signal"/>
</dbReference>
<dbReference type="Pfam" id="PF04015">
    <property type="entry name" value="DUF362"/>
    <property type="match status" value="1"/>
</dbReference>